<proteinExistence type="predicted"/>
<name>M7XHF5_9BACT</name>
<evidence type="ECO:0000313" key="1">
    <source>
        <dbReference type="EMBL" id="EMS33968.1"/>
    </source>
</evidence>
<keyword evidence="2" id="KW-1185">Reference proteome</keyword>
<dbReference type="EMBL" id="AMZY02000008">
    <property type="protein sequence ID" value="EMS33968.1"/>
    <property type="molecule type" value="Genomic_DNA"/>
</dbReference>
<sequence length="41" mass="4760">MKNIFIWGFVVNITYSAFFKQAQGEKSKPGNPEWTAHILIF</sequence>
<dbReference type="AlphaFoldDB" id="M7XHF5"/>
<gene>
    <name evidence="1" type="ORF">C943_04287</name>
</gene>
<accession>M7XHF5</accession>
<evidence type="ECO:0000313" key="2">
    <source>
        <dbReference type="Proteomes" id="UP000010953"/>
    </source>
</evidence>
<organism evidence="1 2">
    <name type="scientific">Mariniradius saccharolyticus AK6</name>
    <dbReference type="NCBI Taxonomy" id="1239962"/>
    <lineage>
        <taxon>Bacteria</taxon>
        <taxon>Pseudomonadati</taxon>
        <taxon>Bacteroidota</taxon>
        <taxon>Cytophagia</taxon>
        <taxon>Cytophagales</taxon>
        <taxon>Cyclobacteriaceae</taxon>
        <taxon>Mariniradius</taxon>
    </lineage>
</organism>
<protein>
    <submittedName>
        <fullName evidence="1">Uncharacterized protein</fullName>
    </submittedName>
</protein>
<dbReference type="Proteomes" id="UP000010953">
    <property type="component" value="Unassembled WGS sequence"/>
</dbReference>
<dbReference type="InParanoid" id="M7XHF5"/>
<comment type="caution">
    <text evidence="1">The sequence shown here is derived from an EMBL/GenBank/DDBJ whole genome shotgun (WGS) entry which is preliminary data.</text>
</comment>
<reference evidence="1" key="1">
    <citation type="submission" date="2013-01" db="EMBL/GenBank/DDBJ databases">
        <title>Genome assembly of Mariniradius saccharolyticus AK6.</title>
        <authorList>
            <person name="Vaidya B."/>
            <person name="Khatri I."/>
            <person name="Tanuku N.R.S."/>
            <person name="Subramanian S."/>
            <person name="Pinnaka A."/>
        </authorList>
    </citation>
    <scope>NUCLEOTIDE SEQUENCE [LARGE SCALE GENOMIC DNA]</scope>
    <source>
        <strain evidence="1">AK6</strain>
    </source>
</reference>